<keyword evidence="1 2" id="KW-0238">DNA-binding</keyword>
<feature type="compositionally biased region" description="Low complexity" evidence="3">
    <location>
        <begin position="291"/>
        <end position="307"/>
    </location>
</feature>
<dbReference type="InParanoid" id="A0A2K1QGW2"/>
<evidence type="ECO:0000259" key="4">
    <source>
        <dbReference type="PROSITE" id="PS50039"/>
    </source>
</evidence>
<feature type="DNA-binding region" description="Fork-head" evidence="2">
    <location>
        <begin position="34"/>
        <end position="134"/>
    </location>
</feature>
<evidence type="ECO:0000256" key="1">
    <source>
        <dbReference type="ARBA" id="ARBA00023125"/>
    </source>
</evidence>
<dbReference type="Proteomes" id="UP000243797">
    <property type="component" value="Unassembled WGS sequence"/>
</dbReference>
<evidence type="ECO:0000313" key="6">
    <source>
        <dbReference type="Proteomes" id="UP000243797"/>
    </source>
</evidence>
<dbReference type="GO" id="GO:0003700">
    <property type="term" value="F:DNA-binding transcription factor activity"/>
    <property type="evidence" value="ECO:0007669"/>
    <property type="project" value="InterPro"/>
</dbReference>
<feature type="region of interest" description="Disordered" evidence="3">
    <location>
        <begin position="371"/>
        <end position="400"/>
    </location>
</feature>
<evidence type="ECO:0000256" key="2">
    <source>
        <dbReference type="PROSITE-ProRule" id="PRU00089"/>
    </source>
</evidence>
<sequence>MVPETPEGSNSSLQGTRQVQPSSSEAQARATGKKPPCTQAQLIGMALLEAPQHQLMAKDIIHWIATNIPGYSTHDQKQWSPSINSALNEGQKHKVQKFIKGEKNRNDPHKSHFWCLAPGMAQVFQPWDHINQRMTGPEAATLAFSTKRRLGLDNIPDEGMGSPAPKKMRIRHLKVGPQPEPDEPDVHEPLPSDNIVAPQDEIVQAVDGPQATLRDLSPASDKSVEPEELYGEKLLMELAKASPNAQSKESAAAIHPSREQTTVRLNPEAQTTAIIPGKPPKVFSDNARSRPGISAATAPSSTISAGTTTTGVADRLDEGAVRTAFAVGALRPLMVSEDIPSILSAIDSQSCKLSIVTVKTMVEVVPDVQSLGSAGEHGTRSLPPTEASSNKLRNRMDSDDIHQISVASTVTPFERVSCASTGTQTELSNPLHELGNASKGPSPLPINHLEYAPEGPANAIPNHIVDAIRGRTQNFTAKKLADSYPLPKASVPLSVINSRPTRKLRMRMPNGEHMSRLGQNAAVERYRAILNLGASEAADSNEGETEQQNNYGVAEIDFDSAEPERFDSLQEAFEMPKSLVPMIYEGQLAFTEGGRQKNARGRTGRAKNIYRIGANVLHR</sequence>
<dbReference type="Pfam" id="PF00250">
    <property type="entry name" value="Forkhead"/>
    <property type="match status" value="1"/>
</dbReference>
<organism evidence="5 6">
    <name type="scientific">Sphaceloma murrayae</name>
    <dbReference type="NCBI Taxonomy" id="2082308"/>
    <lineage>
        <taxon>Eukaryota</taxon>
        <taxon>Fungi</taxon>
        <taxon>Dikarya</taxon>
        <taxon>Ascomycota</taxon>
        <taxon>Pezizomycotina</taxon>
        <taxon>Dothideomycetes</taxon>
        <taxon>Dothideomycetidae</taxon>
        <taxon>Myriangiales</taxon>
        <taxon>Elsinoaceae</taxon>
        <taxon>Sphaceloma</taxon>
    </lineage>
</organism>
<evidence type="ECO:0000313" key="5">
    <source>
        <dbReference type="EMBL" id="PNS14120.1"/>
    </source>
</evidence>
<dbReference type="STRING" id="2082308.A0A2K1QGW2"/>
<dbReference type="AlphaFoldDB" id="A0A2K1QGW2"/>
<feature type="domain" description="Fork-head" evidence="4">
    <location>
        <begin position="34"/>
        <end position="134"/>
    </location>
</feature>
<dbReference type="InterPro" id="IPR036388">
    <property type="entry name" value="WH-like_DNA-bd_sf"/>
</dbReference>
<feature type="region of interest" description="Disordered" evidence="3">
    <location>
        <begin position="1"/>
        <end position="36"/>
    </location>
</feature>
<dbReference type="OrthoDB" id="5431456at2759"/>
<evidence type="ECO:0000256" key="3">
    <source>
        <dbReference type="SAM" id="MobiDB-lite"/>
    </source>
</evidence>
<comment type="subcellular location">
    <subcellularLocation>
        <location evidence="2">Nucleus</location>
    </subcellularLocation>
</comment>
<keyword evidence="2" id="KW-0539">Nucleus</keyword>
<keyword evidence="6" id="KW-1185">Reference proteome</keyword>
<dbReference type="InterPro" id="IPR001766">
    <property type="entry name" value="Fork_head_dom"/>
</dbReference>
<proteinExistence type="predicted"/>
<dbReference type="InterPro" id="IPR036390">
    <property type="entry name" value="WH_DNA-bd_sf"/>
</dbReference>
<accession>A0A2K1QGW2</accession>
<gene>
    <name evidence="5" type="ORF">CAC42_6633</name>
</gene>
<reference evidence="5 6" key="1">
    <citation type="submission" date="2017-06" db="EMBL/GenBank/DDBJ databases">
        <title>Draft genome sequence of a variant of Elsinoe murrayae.</title>
        <authorList>
            <person name="Cheng Q."/>
        </authorList>
    </citation>
    <scope>NUCLEOTIDE SEQUENCE [LARGE SCALE GENOMIC DNA]</scope>
    <source>
        <strain evidence="5 6">CQ-2017a</strain>
    </source>
</reference>
<name>A0A2K1QGW2_9PEZI</name>
<feature type="region of interest" description="Disordered" evidence="3">
    <location>
        <begin position="421"/>
        <end position="442"/>
    </location>
</feature>
<dbReference type="SUPFAM" id="SSF46785">
    <property type="entry name" value="Winged helix' DNA-binding domain"/>
    <property type="match status" value="1"/>
</dbReference>
<dbReference type="GO" id="GO:0043565">
    <property type="term" value="F:sequence-specific DNA binding"/>
    <property type="evidence" value="ECO:0007669"/>
    <property type="project" value="InterPro"/>
</dbReference>
<dbReference type="Gene3D" id="1.10.10.10">
    <property type="entry name" value="Winged helix-like DNA-binding domain superfamily/Winged helix DNA-binding domain"/>
    <property type="match status" value="1"/>
</dbReference>
<feature type="compositionally biased region" description="Polar residues" evidence="3">
    <location>
        <begin position="7"/>
        <end position="26"/>
    </location>
</feature>
<dbReference type="SMART" id="SM00339">
    <property type="entry name" value="FH"/>
    <property type="match status" value="1"/>
</dbReference>
<protein>
    <recommendedName>
        <fullName evidence="4">Fork-head domain-containing protein</fullName>
    </recommendedName>
</protein>
<dbReference type="GO" id="GO:0005634">
    <property type="term" value="C:nucleus"/>
    <property type="evidence" value="ECO:0007669"/>
    <property type="project" value="UniProtKB-SubCell"/>
</dbReference>
<dbReference type="PROSITE" id="PS50039">
    <property type="entry name" value="FORK_HEAD_3"/>
    <property type="match status" value="1"/>
</dbReference>
<dbReference type="EMBL" id="NKHZ01000088">
    <property type="protein sequence ID" value="PNS14120.1"/>
    <property type="molecule type" value="Genomic_DNA"/>
</dbReference>
<comment type="caution">
    <text evidence="5">The sequence shown here is derived from an EMBL/GenBank/DDBJ whole genome shotgun (WGS) entry which is preliminary data.</text>
</comment>
<feature type="region of interest" description="Disordered" evidence="3">
    <location>
        <begin position="273"/>
        <end position="307"/>
    </location>
</feature>